<evidence type="ECO:0000259" key="14">
    <source>
        <dbReference type="PROSITE" id="PS50125"/>
    </source>
</evidence>
<dbReference type="Pfam" id="PF02743">
    <property type="entry name" value="dCache_1"/>
    <property type="match status" value="1"/>
</dbReference>
<gene>
    <name evidence="15" type="ORF">HUK82_13460</name>
</gene>
<dbReference type="GO" id="GO:0007189">
    <property type="term" value="P:adenylate cyclase-activating G protein-coupled receptor signaling pathway"/>
    <property type="evidence" value="ECO:0007669"/>
    <property type="project" value="TreeGrafter"/>
</dbReference>
<evidence type="ECO:0000256" key="13">
    <source>
        <dbReference type="SAM" id="Phobius"/>
    </source>
</evidence>
<keyword evidence="16" id="KW-1185">Reference proteome</keyword>
<evidence type="ECO:0000256" key="6">
    <source>
        <dbReference type="ARBA" id="ARBA00022723"/>
    </source>
</evidence>
<dbReference type="InterPro" id="IPR003018">
    <property type="entry name" value="GAF"/>
</dbReference>
<dbReference type="GO" id="GO:0005886">
    <property type="term" value="C:plasma membrane"/>
    <property type="evidence" value="ECO:0007669"/>
    <property type="project" value="UniProtKB-SubCell"/>
</dbReference>
<proteinExistence type="predicted"/>
<dbReference type="InterPro" id="IPR029151">
    <property type="entry name" value="Sensor-like_sf"/>
</dbReference>
<comment type="subcellular location">
    <subcellularLocation>
        <location evidence="2">Cell membrane</location>
        <topology evidence="2">Multi-pass membrane protein</topology>
    </subcellularLocation>
</comment>
<dbReference type="PANTHER" id="PTHR45627">
    <property type="entry name" value="ADENYLATE CYCLASE TYPE 1"/>
    <property type="match status" value="1"/>
</dbReference>
<evidence type="ECO:0000256" key="9">
    <source>
        <dbReference type="ARBA" id="ARBA00022842"/>
    </source>
</evidence>
<feature type="transmembrane region" description="Helical" evidence="13">
    <location>
        <begin position="349"/>
        <end position="367"/>
    </location>
</feature>
<keyword evidence="9" id="KW-0460">Magnesium</keyword>
<keyword evidence="12" id="KW-0456">Lyase</keyword>
<evidence type="ECO:0000256" key="5">
    <source>
        <dbReference type="ARBA" id="ARBA00022692"/>
    </source>
</evidence>
<accession>A0A850PJU7</accession>
<dbReference type="SUPFAM" id="SSF55781">
    <property type="entry name" value="GAF domain-like"/>
    <property type="match status" value="1"/>
</dbReference>
<dbReference type="Gene3D" id="3.30.450.20">
    <property type="entry name" value="PAS domain"/>
    <property type="match status" value="1"/>
</dbReference>
<dbReference type="PANTHER" id="PTHR45627:SF12">
    <property type="entry name" value="ADENYLATE CYCLASE TYPE 2"/>
    <property type="match status" value="1"/>
</dbReference>
<evidence type="ECO:0000256" key="1">
    <source>
        <dbReference type="ARBA" id="ARBA00001593"/>
    </source>
</evidence>
<comment type="catalytic activity">
    <reaction evidence="1">
        <text>ATP = 3',5'-cyclic AMP + diphosphate</text>
        <dbReference type="Rhea" id="RHEA:15389"/>
        <dbReference type="ChEBI" id="CHEBI:30616"/>
        <dbReference type="ChEBI" id="CHEBI:33019"/>
        <dbReference type="ChEBI" id="CHEBI:58165"/>
        <dbReference type="EC" id="4.6.1.1"/>
    </reaction>
</comment>
<dbReference type="GO" id="GO:0046872">
    <property type="term" value="F:metal ion binding"/>
    <property type="evidence" value="ECO:0007669"/>
    <property type="project" value="UniProtKB-KW"/>
</dbReference>
<feature type="domain" description="Guanylate cyclase" evidence="14">
    <location>
        <begin position="597"/>
        <end position="721"/>
    </location>
</feature>
<dbReference type="Pfam" id="PF00211">
    <property type="entry name" value="Guanylate_cyc"/>
    <property type="match status" value="1"/>
</dbReference>
<evidence type="ECO:0000256" key="10">
    <source>
        <dbReference type="ARBA" id="ARBA00022989"/>
    </source>
</evidence>
<dbReference type="EC" id="4.6.1.1" evidence="3"/>
<dbReference type="SMART" id="SM00044">
    <property type="entry name" value="CYCc"/>
    <property type="match status" value="1"/>
</dbReference>
<keyword evidence="5 13" id="KW-0812">Transmembrane</keyword>
<evidence type="ECO:0000256" key="4">
    <source>
        <dbReference type="ARBA" id="ARBA00022475"/>
    </source>
</evidence>
<dbReference type="GO" id="GO:0005524">
    <property type="term" value="F:ATP binding"/>
    <property type="evidence" value="ECO:0007669"/>
    <property type="project" value="UniProtKB-KW"/>
</dbReference>
<evidence type="ECO:0000313" key="16">
    <source>
        <dbReference type="Proteomes" id="UP000585665"/>
    </source>
</evidence>
<comment type="caution">
    <text evidence="15">The sequence shown here is derived from an EMBL/GenBank/DDBJ whole genome shotgun (WGS) entry which is preliminary data.</text>
</comment>
<evidence type="ECO:0000256" key="12">
    <source>
        <dbReference type="ARBA" id="ARBA00023239"/>
    </source>
</evidence>
<dbReference type="Pfam" id="PF01590">
    <property type="entry name" value="GAF"/>
    <property type="match status" value="1"/>
</dbReference>
<dbReference type="EMBL" id="JABXXR010000146">
    <property type="protein sequence ID" value="NVN41561.1"/>
    <property type="molecule type" value="Genomic_DNA"/>
</dbReference>
<keyword evidence="10 13" id="KW-1133">Transmembrane helix</keyword>
<dbReference type="GO" id="GO:0004016">
    <property type="term" value="F:adenylate cyclase activity"/>
    <property type="evidence" value="ECO:0007669"/>
    <property type="project" value="UniProtKB-EC"/>
</dbReference>
<dbReference type="Gene3D" id="3.30.70.1230">
    <property type="entry name" value="Nucleotide cyclase"/>
    <property type="match status" value="1"/>
</dbReference>
<dbReference type="InterPro" id="IPR033479">
    <property type="entry name" value="dCache_1"/>
</dbReference>
<reference evidence="15 16" key="1">
    <citation type="submission" date="2020-06" db="EMBL/GenBank/DDBJ databases">
        <title>Description of novel acetic acid bacteria.</title>
        <authorList>
            <person name="Sombolestani A."/>
        </authorList>
    </citation>
    <scope>NUCLEOTIDE SEQUENCE [LARGE SCALE GENOMIC DNA]</scope>
    <source>
        <strain evidence="15 16">LMG 27010</strain>
    </source>
</reference>
<dbReference type="PROSITE" id="PS50125">
    <property type="entry name" value="GUANYLATE_CYCLASE_2"/>
    <property type="match status" value="1"/>
</dbReference>
<evidence type="ECO:0000256" key="7">
    <source>
        <dbReference type="ARBA" id="ARBA00022741"/>
    </source>
</evidence>
<keyword evidence="8" id="KW-0067">ATP-binding</keyword>
<dbReference type="SUPFAM" id="SSF55073">
    <property type="entry name" value="Nucleotide cyclase"/>
    <property type="match status" value="1"/>
</dbReference>
<sequence length="769" mass="82971">MASEQVIDPRQRDERRLRGFLLRVGVPVGGVLLVVLTIAGVSLRSYQVSRKGALTLSRDLLGVQRDYGVQKVSGYLDPAARGASITAGLLANVPANEIFSVFTLHAGSGLAQLSQLDSYYIADDQGQFAMIHRRTDTRGTDVATLRTTADGNVLDHVLTDAAGTVVGQSSETIARFDPRARPWFQGAMSHPGVFWTPPYMTANSHALLVTTAQSFVGKDGHHYVLAVNIGLDTLSDFLRTLKIGASGHAIVFDGQGRVIAGRQMRKVAQESNWDPARMVPDPAHYPLIARAWDIYRVQGFGTRLIARKGRSFLVVTAPLGHAGDDWVLMLIADEADFARFARASGRQSFVFSLVVVFLTVILAGFLVRQGRLTERANRKLREARALSTEENLALGRVAGQPGLFDPGEEALTLTEALVQVAQARRASLWRLTEDRGRMVCEDCFDAAQDAHSGGYDYSRVEIGAFFDALSDGGPVVVPDAGTDSRTQAFWRVFMHQNATTALSVTPFRGAGDVNGIVVLEDAARAAESVAPFVDLVSAVAAIRFATRPAIGDKAHASADHAASRPEGAAHFGEAFLVPAREGQDMREGLFPAVAVMVIMFSNPPMVDGKDVENLLGLVERLARKVQDIAETCGLFSVKMVGHRLICTAGCTPEIDAEAPTRIVEAALALREAALVMLSQADIDPIFRIGIDVGPVLGGYLGENPSVFNLWGQTVSIAERMAQGSPDFGTIQVSEAVFQVLRDRYLFRARGAFFAPGTGVGRTYTLVGRR</sequence>
<evidence type="ECO:0000256" key="3">
    <source>
        <dbReference type="ARBA" id="ARBA00012201"/>
    </source>
</evidence>
<dbReference type="GO" id="GO:0009190">
    <property type="term" value="P:cyclic nucleotide biosynthetic process"/>
    <property type="evidence" value="ECO:0007669"/>
    <property type="project" value="InterPro"/>
</dbReference>
<dbReference type="InterPro" id="IPR001054">
    <property type="entry name" value="A/G_cyclase"/>
</dbReference>
<name>A0A850PJU7_9PROT</name>
<dbReference type="Gene3D" id="3.30.450.40">
    <property type="match status" value="1"/>
</dbReference>
<evidence type="ECO:0000256" key="11">
    <source>
        <dbReference type="ARBA" id="ARBA00023136"/>
    </source>
</evidence>
<keyword evidence="11 13" id="KW-0472">Membrane</keyword>
<protein>
    <recommendedName>
        <fullName evidence="3">adenylate cyclase</fullName>
        <ecNumber evidence="3">4.6.1.1</ecNumber>
    </recommendedName>
</protein>
<keyword evidence="7" id="KW-0547">Nucleotide-binding</keyword>
<dbReference type="AlphaFoldDB" id="A0A850PJU7"/>
<keyword evidence="6" id="KW-0479">Metal-binding</keyword>
<evidence type="ECO:0000256" key="2">
    <source>
        <dbReference type="ARBA" id="ARBA00004651"/>
    </source>
</evidence>
<organism evidence="15 16">
    <name type="scientific">Ameyamaea chiangmaiensis</name>
    <dbReference type="NCBI Taxonomy" id="442969"/>
    <lineage>
        <taxon>Bacteria</taxon>
        <taxon>Pseudomonadati</taxon>
        <taxon>Pseudomonadota</taxon>
        <taxon>Alphaproteobacteria</taxon>
        <taxon>Acetobacterales</taxon>
        <taxon>Acetobacteraceae</taxon>
        <taxon>Ameyamaea</taxon>
    </lineage>
</organism>
<dbReference type="Proteomes" id="UP000585665">
    <property type="component" value="Unassembled WGS sequence"/>
</dbReference>
<evidence type="ECO:0000313" key="15">
    <source>
        <dbReference type="EMBL" id="NVN41561.1"/>
    </source>
</evidence>
<evidence type="ECO:0000256" key="8">
    <source>
        <dbReference type="ARBA" id="ARBA00022840"/>
    </source>
</evidence>
<dbReference type="SUPFAM" id="SSF103190">
    <property type="entry name" value="Sensory domain-like"/>
    <property type="match status" value="1"/>
</dbReference>
<dbReference type="InterPro" id="IPR029787">
    <property type="entry name" value="Nucleotide_cyclase"/>
</dbReference>
<dbReference type="InterPro" id="IPR029016">
    <property type="entry name" value="GAF-like_dom_sf"/>
</dbReference>
<dbReference type="GO" id="GO:0035556">
    <property type="term" value="P:intracellular signal transduction"/>
    <property type="evidence" value="ECO:0007669"/>
    <property type="project" value="InterPro"/>
</dbReference>
<feature type="transmembrane region" description="Helical" evidence="13">
    <location>
        <begin position="20"/>
        <end position="41"/>
    </location>
</feature>
<keyword evidence="4" id="KW-1003">Cell membrane</keyword>
<dbReference type="RefSeq" id="WP_176614449.1">
    <property type="nucleotide sequence ID" value="NZ_JABXXR010000146.1"/>
</dbReference>